<evidence type="ECO:0000313" key="3">
    <source>
        <dbReference type="Proteomes" id="UP000319143"/>
    </source>
</evidence>
<dbReference type="GO" id="GO:0034704">
    <property type="term" value="C:calcium channel complex"/>
    <property type="evidence" value="ECO:0007669"/>
    <property type="project" value="TreeGrafter"/>
</dbReference>
<accession>A0A5C6D3E7</accession>
<sequence>MNRKSEPPSDRALGLPRGLEDLREIIAENVHNTWARQRSEEGWCYGAERDDSAKTHPDLVPYAQLADSERDYDRLTAWETLQTILRHGYRIVGPDDSVERSGSAYPVPPTPGANEYGTHAIEMERLLRQTDAVDLISIVAKHKSVPLRVRWSNRSNAQLLIQYLLERNEPILAFDFVSEALESFPNEVRLMQLQGLSLARAGATLHANQIFQQLRDAGHRDEETLGNLARTYKTLWEYETDAIRKQSYLNRAFDAYRYSYQATSGYWSGVNVAFLALIRGDEATASTVAKEVEQQCKELIDQNTSKSSPNYWVMATIAEAALIQGKLDSAVHWYKRATKSAGQRFGNIASTFRQARVLAHHRNIDWYRLSPCFPLPKIVVFAQPSERLAEMPVAMIPLVKKCVSAFIQRHSGLIAFGTLESDWERLFLEAVVDSGGEIHVLQDGGKPVAQPTEFDGDPVRRKLLHKSEHIHTVTACAGQSSEMADQYSANVLRGLAMMRAKQFGADPSCVTLSLSENPIAVEIKETSIDEEGLGMRQTNMIGPIASRTIESLDECIVDHQPTVMSLLFADVKGFSRLNESQLVAFAKVFLGTVSECMRDLVVQPNTKHTWGDGLYFTFEKIQDAGRYALRLADAIGSVPWARHGLPVDLGIRIGLHAGPVYGCYDPISQQLTYFGIHVNHAARIEPVTPPGNVYASESFAALAAHQKNCSFQCEYVGQTPLAKDFGMFATYHLRSATSS</sequence>
<proteinExistence type="predicted"/>
<protein>
    <submittedName>
        <fullName evidence="2">RyR domain protein</fullName>
    </submittedName>
</protein>
<evidence type="ECO:0000313" key="2">
    <source>
        <dbReference type="EMBL" id="TWU31320.1"/>
    </source>
</evidence>
<reference evidence="2 3" key="1">
    <citation type="submission" date="2019-02" db="EMBL/GenBank/DDBJ databases">
        <title>Deep-cultivation of Planctomycetes and their phenomic and genomic characterization uncovers novel biology.</title>
        <authorList>
            <person name="Wiegand S."/>
            <person name="Jogler M."/>
            <person name="Boedeker C."/>
            <person name="Pinto D."/>
            <person name="Vollmers J."/>
            <person name="Rivas-Marin E."/>
            <person name="Kohn T."/>
            <person name="Peeters S.H."/>
            <person name="Heuer A."/>
            <person name="Rast P."/>
            <person name="Oberbeckmann S."/>
            <person name="Bunk B."/>
            <person name="Jeske O."/>
            <person name="Meyerdierks A."/>
            <person name="Storesund J.E."/>
            <person name="Kallscheuer N."/>
            <person name="Luecker S."/>
            <person name="Lage O.M."/>
            <person name="Pohl T."/>
            <person name="Merkel B.J."/>
            <person name="Hornburger P."/>
            <person name="Mueller R.-W."/>
            <person name="Bruemmer F."/>
            <person name="Labrenz M."/>
            <person name="Spormann A.M."/>
            <person name="Op Den Camp H."/>
            <person name="Overmann J."/>
            <person name="Amann R."/>
            <person name="Jetten M.S.M."/>
            <person name="Mascher T."/>
            <person name="Medema M.H."/>
            <person name="Devos D.P."/>
            <person name="Kaster A.-K."/>
            <person name="Ovreas L."/>
            <person name="Rohde M."/>
            <person name="Galperin M.Y."/>
            <person name="Jogler C."/>
        </authorList>
    </citation>
    <scope>NUCLEOTIDE SEQUENCE [LARGE SCALE GENOMIC DNA]</scope>
    <source>
        <strain evidence="2 3">Poly41</strain>
    </source>
</reference>
<dbReference type="PROSITE" id="PS50125">
    <property type="entry name" value="GUANYLATE_CYCLASE_2"/>
    <property type="match status" value="1"/>
</dbReference>
<dbReference type="Pfam" id="PF02026">
    <property type="entry name" value="RyR"/>
    <property type="match status" value="1"/>
</dbReference>
<dbReference type="Pfam" id="PF20308">
    <property type="entry name" value="TPR-S"/>
    <property type="match status" value="1"/>
</dbReference>
<dbReference type="GO" id="GO:0005219">
    <property type="term" value="F:ryanodine-sensitive calcium-release channel activity"/>
    <property type="evidence" value="ECO:0007669"/>
    <property type="project" value="TreeGrafter"/>
</dbReference>
<dbReference type="InterPro" id="IPR001054">
    <property type="entry name" value="A/G_cyclase"/>
</dbReference>
<dbReference type="Gene3D" id="3.30.70.1230">
    <property type="entry name" value="Nucleotide cyclase"/>
    <property type="match status" value="1"/>
</dbReference>
<dbReference type="SUPFAM" id="SSF48452">
    <property type="entry name" value="TPR-like"/>
    <property type="match status" value="1"/>
</dbReference>
<dbReference type="GO" id="GO:0014808">
    <property type="term" value="P:release of sequestered calcium ion into cytosol by sarcoplasmic reticulum"/>
    <property type="evidence" value="ECO:0007669"/>
    <property type="project" value="TreeGrafter"/>
</dbReference>
<dbReference type="InterPro" id="IPR003032">
    <property type="entry name" value="Ryanodine_rcpt"/>
</dbReference>
<organism evidence="2 3">
    <name type="scientific">Novipirellula artificiosorum</name>
    <dbReference type="NCBI Taxonomy" id="2528016"/>
    <lineage>
        <taxon>Bacteria</taxon>
        <taxon>Pseudomonadati</taxon>
        <taxon>Planctomycetota</taxon>
        <taxon>Planctomycetia</taxon>
        <taxon>Pirellulales</taxon>
        <taxon>Pirellulaceae</taxon>
        <taxon>Novipirellula</taxon>
    </lineage>
</organism>
<dbReference type="GO" id="GO:0004016">
    <property type="term" value="F:adenylate cyclase activity"/>
    <property type="evidence" value="ECO:0007669"/>
    <property type="project" value="UniProtKB-ARBA"/>
</dbReference>
<dbReference type="Gene3D" id="1.25.40.10">
    <property type="entry name" value="Tetratricopeptide repeat domain"/>
    <property type="match status" value="1"/>
</dbReference>
<dbReference type="InterPro" id="IPR015925">
    <property type="entry name" value="Ryanodine_IP3_receptor"/>
</dbReference>
<dbReference type="EMBL" id="SJPV01000017">
    <property type="protein sequence ID" value="TWU31320.1"/>
    <property type="molecule type" value="Genomic_DNA"/>
</dbReference>
<dbReference type="GO" id="GO:0009190">
    <property type="term" value="P:cyclic nucleotide biosynthetic process"/>
    <property type="evidence" value="ECO:0007669"/>
    <property type="project" value="InterPro"/>
</dbReference>
<feature type="domain" description="Guanylate cyclase" evidence="1">
    <location>
        <begin position="565"/>
        <end position="685"/>
    </location>
</feature>
<name>A0A5C6D3E7_9BACT</name>
<dbReference type="RefSeq" id="WP_146530915.1">
    <property type="nucleotide sequence ID" value="NZ_SJPV01000017.1"/>
</dbReference>
<dbReference type="PANTHER" id="PTHR46399:SF8">
    <property type="entry name" value="B30.2_SPRY DOMAIN-CONTAINING PROTEIN"/>
    <property type="match status" value="1"/>
</dbReference>
<dbReference type="Gene3D" id="6.20.350.10">
    <property type="match status" value="1"/>
</dbReference>
<dbReference type="Proteomes" id="UP000319143">
    <property type="component" value="Unassembled WGS sequence"/>
</dbReference>
<dbReference type="AlphaFoldDB" id="A0A5C6D3E7"/>
<dbReference type="CDD" id="cd07302">
    <property type="entry name" value="CHD"/>
    <property type="match status" value="1"/>
</dbReference>
<dbReference type="SMART" id="SM00044">
    <property type="entry name" value="CYCc"/>
    <property type="match status" value="1"/>
</dbReference>
<dbReference type="Pfam" id="PF00211">
    <property type="entry name" value="Guanylate_cyc"/>
    <property type="match status" value="1"/>
</dbReference>
<keyword evidence="3" id="KW-1185">Reference proteome</keyword>
<dbReference type="PANTHER" id="PTHR46399">
    <property type="entry name" value="B30.2/SPRY DOMAIN-CONTAINING PROTEIN"/>
    <property type="match status" value="1"/>
</dbReference>
<dbReference type="InterPro" id="IPR011990">
    <property type="entry name" value="TPR-like_helical_dom_sf"/>
</dbReference>
<dbReference type="InterPro" id="IPR046880">
    <property type="entry name" value="TPR-S"/>
</dbReference>
<dbReference type="OrthoDB" id="227202at2"/>
<evidence type="ECO:0000259" key="1">
    <source>
        <dbReference type="PROSITE" id="PS50125"/>
    </source>
</evidence>
<gene>
    <name evidence="2" type="ORF">Poly41_61890</name>
</gene>
<dbReference type="InterPro" id="IPR029787">
    <property type="entry name" value="Nucleotide_cyclase"/>
</dbReference>
<dbReference type="SUPFAM" id="SSF55073">
    <property type="entry name" value="Nucleotide cyclase"/>
    <property type="match status" value="1"/>
</dbReference>
<comment type="caution">
    <text evidence="2">The sequence shown here is derived from an EMBL/GenBank/DDBJ whole genome shotgun (WGS) entry which is preliminary data.</text>
</comment>